<dbReference type="Proteomes" id="UP000688137">
    <property type="component" value="Unassembled WGS sequence"/>
</dbReference>
<dbReference type="AlphaFoldDB" id="A0A8S1PYM1"/>
<keyword evidence="2" id="KW-1185">Reference proteome</keyword>
<reference evidence="1" key="1">
    <citation type="submission" date="2021-01" db="EMBL/GenBank/DDBJ databases">
        <authorList>
            <consortium name="Genoscope - CEA"/>
            <person name="William W."/>
        </authorList>
    </citation>
    <scope>NUCLEOTIDE SEQUENCE</scope>
</reference>
<sequence>MQTNQNTSTNLLLQNKKELFHIQLRKEKREEIFKSKRIIQKQNETPEHIQLNPEQLDQYITELMKECIDIYRNRLPDDFEKMLNNLKRLRKLQNLDQRGEAFALCLFKNDFIEYILVLLNEQFDHASQLQVEGATILANFFGIMDKNQRLYFSSYLPMLNVLSDVITKNFGRLLISKNASLVDSCLYALGNAFYDQQILVQKFKQHFGLKHLLQVSMHLNTVVWVLDTLTGNREFLNKEELELSLQILDKQLQSNDVENFIHSLSALRNISQYQIDAIPMIISLNSFPKIIEIVSQKQDLIHLHSTSLEIIFALSTMNDYDQVKKLDNKYNLMDIYVTYLSSYEKEYRLKSMISLTNLCNLNESFAIQLSKMPYVIEKIISITIQTEQQQILNGINLIYSMLQYEKIEMNQTFINNKILSLISRILEYLNNDILIYTLKSLWILLQSIEYYTASLQIPGDDKIKSQVYMMNQLNVHNIQDKLLTLYQNVNNQEVRDWIDECVNILEKTQNDIENY</sequence>
<comment type="caution">
    <text evidence="1">The sequence shown here is derived from an EMBL/GenBank/DDBJ whole genome shotgun (WGS) entry which is preliminary data.</text>
</comment>
<protein>
    <submittedName>
        <fullName evidence="1">Uncharacterized protein</fullName>
    </submittedName>
</protein>
<evidence type="ECO:0000313" key="1">
    <source>
        <dbReference type="EMBL" id="CAD8108275.1"/>
    </source>
</evidence>
<gene>
    <name evidence="1" type="ORF">PPRIM_AZ9-3.1.T1360097</name>
</gene>
<dbReference type="OMA" id="WIDECVN"/>
<accession>A0A8S1PYM1</accession>
<name>A0A8S1PYM1_PARPR</name>
<evidence type="ECO:0000313" key="2">
    <source>
        <dbReference type="Proteomes" id="UP000688137"/>
    </source>
</evidence>
<dbReference type="EMBL" id="CAJJDM010000139">
    <property type="protein sequence ID" value="CAD8108275.1"/>
    <property type="molecule type" value="Genomic_DNA"/>
</dbReference>
<proteinExistence type="predicted"/>
<organism evidence="1 2">
    <name type="scientific">Paramecium primaurelia</name>
    <dbReference type="NCBI Taxonomy" id="5886"/>
    <lineage>
        <taxon>Eukaryota</taxon>
        <taxon>Sar</taxon>
        <taxon>Alveolata</taxon>
        <taxon>Ciliophora</taxon>
        <taxon>Intramacronucleata</taxon>
        <taxon>Oligohymenophorea</taxon>
        <taxon>Peniculida</taxon>
        <taxon>Parameciidae</taxon>
        <taxon>Paramecium</taxon>
    </lineage>
</organism>